<organism evidence="2">
    <name type="scientific">marine sediment metagenome</name>
    <dbReference type="NCBI Taxonomy" id="412755"/>
    <lineage>
        <taxon>unclassified sequences</taxon>
        <taxon>metagenomes</taxon>
        <taxon>ecological metagenomes</taxon>
    </lineage>
</organism>
<feature type="compositionally biased region" description="Low complexity" evidence="1">
    <location>
        <begin position="1"/>
        <end position="15"/>
    </location>
</feature>
<evidence type="ECO:0000256" key="1">
    <source>
        <dbReference type="SAM" id="MobiDB-lite"/>
    </source>
</evidence>
<accession>A0A0F9YC46</accession>
<feature type="region of interest" description="Disordered" evidence="1">
    <location>
        <begin position="1"/>
        <end position="21"/>
    </location>
</feature>
<gene>
    <name evidence="2" type="ORF">LCGC14_0032580</name>
</gene>
<dbReference type="EMBL" id="LAZR01000006">
    <property type="protein sequence ID" value="KKO09762.1"/>
    <property type="molecule type" value="Genomic_DNA"/>
</dbReference>
<comment type="caution">
    <text evidence="2">The sequence shown here is derived from an EMBL/GenBank/DDBJ whole genome shotgun (WGS) entry which is preliminary data.</text>
</comment>
<evidence type="ECO:0000313" key="2">
    <source>
        <dbReference type="EMBL" id="KKO09762.1"/>
    </source>
</evidence>
<name>A0A0F9YC46_9ZZZZ</name>
<evidence type="ECO:0008006" key="3">
    <source>
        <dbReference type="Google" id="ProtNLM"/>
    </source>
</evidence>
<dbReference type="AlphaFoldDB" id="A0A0F9YC46"/>
<proteinExistence type="predicted"/>
<protein>
    <recommendedName>
        <fullName evidence="3">DUF2892 domain-containing protein</fullName>
    </recommendedName>
</protein>
<reference evidence="2" key="1">
    <citation type="journal article" date="2015" name="Nature">
        <title>Complex archaea that bridge the gap between prokaryotes and eukaryotes.</title>
        <authorList>
            <person name="Spang A."/>
            <person name="Saw J.H."/>
            <person name="Jorgensen S.L."/>
            <person name="Zaremba-Niedzwiedzka K."/>
            <person name="Martijn J."/>
            <person name="Lind A.E."/>
            <person name="van Eijk R."/>
            <person name="Schleper C."/>
            <person name="Guy L."/>
            <person name="Ettema T.J."/>
        </authorList>
    </citation>
    <scope>NUCLEOTIDE SEQUENCE</scope>
</reference>
<sequence>MSSNSVPSKSPSTSNQTRTFSGGVTNVQGFERVASLAGGALLLSKGLRKGGIFGVLSLAMGAGALYRGISGHCELKEKLVNKSS</sequence>